<evidence type="ECO:0000256" key="12">
    <source>
        <dbReference type="ARBA" id="ARBA00023288"/>
    </source>
</evidence>
<evidence type="ECO:0000256" key="1">
    <source>
        <dbReference type="ARBA" id="ARBA00004251"/>
    </source>
</evidence>
<dbReference type="KEGG" id="gsh:117367242"/>
<keyword evidence="11" id="KW-0325">Glycoprotein</keyword>
<dbReference type="PANTHER" id="PTHR10441">
    <property type="entry name" value="CD8 ALPHA CHAIN"/>
    <property type="match status" value="1"/>
</dbReference>
<reference evidence="18" key="1">
    <citation type="submission" date="2025-08" db="UniProtKB">
        <authorList>
            <consortium name="RefSeq"/>
        </authorList>
    </citation>
    <scope>IDENTIFICATION</scope>
</reference>
<feature type="compositionally biased region" description="Basic and acidic residues" evidence="14">
    <location>
        <begin position="187"/>
        <end position="199"/>
    </location>
</feature>
<evidence type="ECO:0000256" key="4">
    <source>
        <dbReference type="ARBA" id="ARBA00022729"/>
    </source>
</evidence>
<evidence type="ECO:0000256" key="13">
    <source>
        <dbReference type="ARBA" id="ARBA00023319"/>
    </source>
</evidence>
<evidence type="ECO:0000256" key="5">
    <source>
        <dbReference type="ARBA" id="ARBA00022859"/>
    </source>
</evidence>
<organism evidence="17 18">
    <name type="scientific">Geotrypetes seraphini</name>
    <name type="common">Gaboon caecilian</name>
    <name type="synonym">Caecilia seraphini</name>
    <dbReference type="NCBI Taxonomy" id="260995"/>
    <lineage>
        <taxon>Eukaryota</taxon>
        <taxon>Metazoa</taxon>
        <taxon>Chordata</taxon>
        <taxon>Craniata</taxon>
        <taxon>Vertebrata</taxon>
        <taxon>Euteleostomi</taxon>
        <taxon>Amphibia</taxon>
        <taxon>Gymnophiona</taxon>
        <taxon>Geotrypetes</taxon>
    </lineage>
</organism>
<keyword evidence="5" id="KW-0391">Immunity</keyword>
<evidence type="ECO:0000256" key="9">
    <source>
        <dbReference type="ARBA" id="ARBA00023139"/>
    </source>
</evidence>
<name>A0A6P8SBJ1_GEOSA</name>
<keyword evidence="17" id="KW-1185">Reference proteome</keyword>
<evidence type="ECO:0000256" key="15">
    <source>
        <dbReference type="SAM" id="Phobius"/>
    </source>
</evidence>
<evidence type="ECO:0000256" key="7">
    <source>
        <dbReference type="ARBA" id="ARBA00023130"/>
    </source>
</evidence>
<dbReference type="GO" id="GO:0002456">
    <property type="term" value="P:T cell mediated immunity"/>
    <property type="evidence" value="ECO:0007669"/>
    <property type="project" value="TreeGrafter"/>
</dbReference>
<keyword evidence="3 15" id="KW-0812">Transmembrane</keyword>
<dbReference type="OrthoDB" id="9906515at2759"/>
<evidence type="ECO:0000256" key="2">
    <source>
        <dbReference type="ARBA" id="ARBA00022475"/>
    </source>
</evidence>
<evidence type="ECO:0000256" key="3">
    <source>
        <dbReference type="ARBA" id="ARBA00022692"/>
    </source>
</evidence>
<dbReference type="CTD" id="925"/>
<accession>A0A6P8SBJ1</accession>
<comment type="subcellular location">
    <subcellularLocation>
        <location evidence="1">Cell membrane</location>
        <topology evidence="1">Single-pass type I membrane protein</topology>
    </subcellularLocation>
</comment>
<keyword evidence="4" id="KW-0732">Signal</keyword>
<dbReference type="Proteomes" id="UP000515159">
    <property type="component" value="Chromosome 1"/>
</dbReference>
<feature type="transmembrane region" description="Helical" evidence="15">
    <location>
        <begin position="149"/>
        <end position="166"/>
    </location>
</feature>
<dbReference type="InterPro" id="IPR015468">
    <property type="entry name" value="CD8_asu"/>
</dbReference>
<evidence type="ECO:0000256" key="11">
    <source>
        <dbReference type="ARBA" id="ARBA00023180"/>
    </source>
</evidence>
<protein>
    <submittedName>
        <fullName evidence="18">T-cell surface glycoprotein CD8 alpha chain</fullName>
    </submittedName>
</protein>
<feature type="transmembrane region" description="Helical" evidence="15">
    <location>
        <begin position="6"/>
        <end position="25"/>
    </location>
</feature>
<dbReference type="InterPro" id="IPR013783">
    <property type="entry name" value="Ig-like_fold"/>
</dbReference>
<dbReference type="GO" id="GO:0045065">
    <property type="term" value="P:cytotoxic T cell differentiation"/>
    <property type="evidence" value="ECO:0007669"/>
    <property type="project" value="TreeGrafter"/>
</dbReference>
<feature type="region of interest" description="Disordered" evidence="14">
    <location>
        <begin position="170"/>
        <end position="199"/>
    </location>
</feature>
<keyword evidence="12" id="KW-0449">Lipoprotein</keyword>
<feature type="compositionally biased region" description="Low complexity" evidence="14">
    <location>
        <begin position="170"/>
        <end position="186"/>
    </location>
</feature>
<keyword evidence="10" id="KW-1015">Disulfide bond</keyword>
<keyword evidence="8 15" id="KW-0472">Membrane</keyword>
<dbReference type="PANTHER" id="PTHR10441:SF2">
    <property type="entry name" value="T-CELL SURFACE GLYCOPROTEIN CD8 ALPHA CHAIN"/>
    <property type="match status" value="1"/>
</dbReference>
<dbReference type="GO" id="GO:0009897">
    <property type="term" value="C:external side of plasma membrane"/>
    <property type="evidence" value="ECO:0007669"/>
    <property type="project" value="TreeGrafter"/>
</dbReference>
<keyword evidence="6 15" id="KW-1133">Transmembrane helix</keyword>
<keyword evidence="7" id="KW-1064">Adaptive immunity</keyword>
<keyword evidence="13" id="KW-0393">Immunoglobulin domain</keyword>
<dbReference type="FunCoup" id="A0A6P8SBJ1">
    <property type="interactions" value="397"/>
</dbReference>
<dbReference type="InterPro" id="IPR013106">
    <property type="entry name" value="Ig_V-set"/>
</dbReference>
<dbReference type="InParanoid" id="A0A6P8SBJ1"/>
<dbReference type="AlphaFoldDB" id="A0A6P8SBJ1"/>
<dbReference type="Gene3D" id="2.60.40.10">
    <property type="entry name" value="Immunoglobulins"/>
    <property type="match status" value="1"/>
</dbReference>
<feature type="transmembrane region" description="Helical" evidence="15">
    <location>
        <begin position="212"/>
        <end position="237"/>
    </location>
</feature>
<sequence length="270" mass="30978">MKIIFLFVCDIMAKLISALLFLNLVSYTSQELHLKDESNIVQTGSGKLHCSSRDSILLDQGVYWFHQKNSNKQPTFLLFVNSLGKKISSKDAGHFGSQKDSRGYNLEFKSFDHSQESTYYCLSIYNSEIHFSPGIPLYFPELREKKWKVWGFFLLFLVKIFFFPVTTKAPTTPSTSTAVAPKPSTAGRRENCTRAKPPDPREGRALNVPCELYIWVPLAGACLILLIIVVVTSIILCKYSRRKRFKQYCHCRKRPMKENNGRLNPSDRYV</sequence>
<dbReference type="SUPFAM" id="SSF48726">
    <property type="entry name" value="Immunoglobulin"/>
    <property type="match status" value="1"/>
</dbReference>
<dbReference type="InterPro" id="IPR036179">
    <property type="entry name" value="Ig-like_dom_sf"/>
</dbReference>
<dbReference type="RefSeq" id="XP_033815557.1">
    <property type="nucleotide sequence ID" value="XM_033959666.1"/>
</dbReference>
<dbReference type="GO" id="GO:0007166">
    <property type="term" value="P:cell surface receptor signaling pathway"/>
    <property type="evidence" value="ECO:0007669"/>
    <property type="project" value="TreeGrafter"/>
</dbReference>
<proteinExistence type="predicted"/>
<feature type="domain" description="Immunoglobulin V-set" evidence="16">
    <location>
        <begin position="41"/>
        <end position="138"/>
    </location>
</feature>
<dbReference type="Pfam" id="PF07686">
    <property type="entry name" value="V-set"/>
    <property type="match status" value="1"/>
</dbReference>
<evidence type="ECO:0000259" key="16">
    <source>
        <dbReference type="Pfam" id="PF07686"/>
    </source>
</evidence>
<dbReference type="GeneID" id="117367242"/>
<evidence type="ECO:0000256" key="10">
    <source>
        <dbReference type="ARBA" id="ARBA00023157"/>
    </source>
</evidence>
<evidence type="ECO:0000256" key="14">
    <source>
        <dbReference type="SAM" id="MobiDB-lite"/>
    </source>
</evidence>
<keyword evidence="2" id="KW-1003">Cell membrane</keyword>
<evidence type="ECO:0000313" key="17">
    <source>
        <dbReference type="Proteomes" id="UP000515159"/>
    </source>
</evidence>
<gene>
    <name evidence="18" type="primary">CD8A</name>
</gene>
<evidence type="ECO:0000313" key="18">
    <source>
        <dbReference type="RefSeq" id="XP_033815557.1"/>
    </source>
</evidence>
<evidence type="ECO:0000256" key="6">
    <source>
        <dbReference type="ARBA" id="ARBA00022989"/>
    </source>
</evidence>
<evidence type="ECO:0000256" key="8">
    <source>
        <dbReference type="ARBA" id="ARBA00023136"/>
    </source>
</evidence>
<keyword evidence="9" id="KW-0564">Palmitate</keyword>